<dbReference type="GO" id="GO:0044877">
    <property type="term" value="F:protein-containing complex binding"/>
    <property type="evidence" value="ECO:0007669"/>
    <property type="project" value="TreeGrafter"/>
</dbReference>
<feature type="region of interest" description="Disordered" evidence="2">
    <location>
        <begin position="94"/>
        <end position="245"/>
    </location>
</feature>
<dbReference type="PROSITE" id="PS51257">
    <property type="entry name" value="PROKAR_LIPOPROTEIN"/>
    <property type="match status" value="1"/>
</dbReference>
<dbReference type="EMBL" id="JAIQCJ010002661">
    <property type="protein sequence ID" value="KAJ8775478.1"/>
    <property type="molecule type" value="Genomic_DNA"/>
</dbReference>
<feature type="compositionally biased region" description="Basic residues" evidence="2">
    <location>
        <begin position="116"/>
        <end position="125"/>
    </location>
</feature>
<sequence>MMEERAAAAVAAAASSCRPLGSGAGPGPTAAAPVSAPAPGPGPAAKGGGGGGSPGPTAGPEPLSLPGILHFIQHEWARFEAEKARWEAERAELQVNTTPGPPTPRPARPGPARPGLTRRRRRRHLGAMAAGTAGGAGGDRDRPRDGEQLVEKVWSWPVSTASLTRGSGGSVGTQPCQEPPDPGEDEWSAGDAGPDGTEWGRGAGWDRKVGVQRVISGPREDGDAQAPPEAFSMPPGWSGNSRRRGGGPVSEWQWVDVVGRKLPDPSLTCQQIRQPRLLVFAGMNFRLAHMVCDPLSGLQASLIFLTNPFTHSDAAILAFIEFLKPTVPPLSLASASCTLQPLADC</sequence>
<keyword evidence="1" id="KW-0175">Coiled coil</keyword>
<dbReference type="PANTHER" id="PTHR15653">
    <property type="entry name" value="STRIATIN"/>
    <property type="match status" value="1"/>
</dbReference>
<evidence type="ECO:0000313" key="5">
    <source>
        <dbReference type="Proteomes" id="UP001159641"/>
    </source>
</evidence>
<dbReference type="AlphaFoldDB" id="A0AB34G8E2"/>
<dbReference type="InterPro" id="IPR013258">
    <property type="entry name" value="Striatin_N"/>
</dbReference>
<evidence type="ECO:0000259" key="3">
    <source>
        <dbReference type="Pfam" id="PF08232"/>
    </source>
</evidence>
<feature type="compositionally biased region" description="Gly residues" evidence="2">
    <location>
        <begin position="45"/>
        <end position="54"/>
    </location>
</feature>
<feature type="compositionally biased region" description="Pro residues" evidence="2">
    <location>
        <begin position="99"/>
        <end position="112"/>
    </location>
</feature>
<feature type="compositionally biased region" description="Basic and acidic residues" evidence="2">
    <location>
        <begin position="138"/>
        <end position="150"/>
    </location>
</feature>
<comment type="caution">
    <text evidence="4">The sequence shown here is derived from an EMBL/GenBank/DDBJ whole genome shotgun (WGS) entry which is preliminary data.</text>
</comment>
<feature type="domain" description="Striatin N-terminal" evidence="3">
    <location>
        <begin position="64"/>
        <end position="94"/>
    </location>
</feature>
<dbReference type="GO" id="GO:0005516">
    <property type="term" value="F:calmodulin binding"/>
    <property type="evidence" value="ECO:0007669"/>
    <property type="project" value="TreeGrafter"/>
</dbReference>
<dbReference type="Proteomes" id="UP001159641">
    <property type="component" value="Unassembled WGS sequence"/>
</dbReference>
<evidence type="ECO:0000313" key="4">
    <source>
        <dbReference type="EMBL" id="KAJ8775478.1"/>
    </source>
</evidence>
<proteinExistence type="predicted"/>
<evidence type="ECO:0000256" key="2">
    <source>
        <dbReference type="SAM" id="MobiDB-lite"/>
    </source>
</evidence>
<reference evidence="4 5" key="1">
    <citation type="submission" date="2022-11" db="EMBL/GenBank/DDBJ databases">
        <title>Whole genome sequence of Eschrichtius robustus ER-17-0199.</title>
        <authorList>
            <person name="Bruniche-Olsen A."/>
            <person name="Black A.N."/>
            <person name="Fields C.J."/>
            <person name="Walden K."/>
            <person name="Dewoody J.A."/>
        </authorList>
    </citation>
    <scope>NUCLEOTIDE SEQUENCE [LARGE SCALE GENOMIC DNA]</scope>
    <source>
        <strain evidence="4">ER-17-0199</strain>
        <tissue evidence="4">Blubber</tissue>
    </source>
</reference>
<name>A0AB34G8E2_ESCRO</name>
<dbReference type="GO" id="GO:0051721">
    <property type="term" value="F:protein phosphatase 2A binding"/>
    <property type="evidence" value="ECO:0007669"/>
    <property type="project" value="TreeGrafter"/>
</dbReference>
<evidence type="ECO:0000256" key="1">
    <source>
        <dbReference type="ARBA" id="ARBA00023054"/>
    </source>
</evidence>
<dbReference type="GO" id="GO:0030425">
    <property type="term" value="C:dendrite"/>
    <property type="evidence" value="ECO:0007669"/>
    <property type="project" value="TreeGrafter"/>
</dbReference>
<accession>A0AB34G8E2</accession>
<dbReference type="PANTHER" id="PTHR15653:SF1">
    <property type="entry name" value="STRIATIN-4"/>
    <property type="match status" value="1"/>
</dbReference>
<organism evidence="4 5">
    <name type="scientific">Eschrichtius robustus</name>
    <name type="common">California gray whale</name>
    <name type="synonym">Eschrichtius gibbosus</name>
    <dbReference type="NCBI Taxonomy" id="9764"/>
    <lineage>
        <taxon>Eukaryota</taxon>
        <taxon>Metazoa</taxon>
        <taxon>Chordata</taxon>
        <taxon>Craniata</taxon>
        <taxon>Vertebrata</taxon>
        <taxon>Euteleostomi</taxon>
        <taxon>Mammalia</taxon>
        <taxon>Eutheria</taxon>
        <taxon>Laurasiatheria</taxon>
        <taxon>Artiodactyla</taxon>
        <taxon>Whippomorpha</taxon>
        <taxon>Cetacea</taxon>
        <taxon>Mysticeti</taxon>
        <taxon>Eschrichtiidae</taxon>
        <taxon>Eschrichtius</taxon>
    </lineage>
</organism>
<keyword evidence="5" id="KW-1185">Reference proteome</keyword>
<gene>
    <name evidence="4" type="ORF">J1605_016328</name>
</gene>
<dbReference type="GO" id="GO:0070016">
    <property type="term" value="F:armadillo repeat domain binding"/>
    <property type="evidence" value="ECO:0007669"/>
    <property type="project" value="TreeGrafter"/>
</dbReference>
<feature type="region of interest" description="Disordered" evidence="2">
    <location>
        <begin position="1"/>
        <end position="65"/>
    </location>
</feature>
<dbReference type="Pfam" id="PF08232">
    <property type="entry name" value="Striatin"/>
    <property type="match status" value="1"/>
</dbReference>
<dbReference type="InterPro" id="IPR051488">
    <property type="entry name" value="WD_repeat_striatin"/>
</dbReference>
<protein>
    <recommendedName>
        <fullName evidence="3">Striatin N-terminal domain-containing protein</fullName>
    </recommendedName>
</protein>